<dbReference type="GO" id="GO:0020037">
    <property type="term" value="F:heme binding"/>
    <property type="evidence" value="ECO:0007669"/>
    <property type="project" value="InterPro"/>
</dbReference>
<keyword evidence="3" id="KW-0349">Heme</keyword>
<name>A0A418XU21_9GAMM</name>
<dbReference type="InterPro" id="IPR011042">
    <property type="entry name" value="6-blade_b-propeller_TolB-like"/>
</dbReference>
<protein>
    <recommendedName>
        <fullName evidence="4">Cytochrome c domain-containing protein</fullName>
    </recommendedName>
</protein>
<evidence type="ECO:0000256" key="3">
    <source>
        <dbReference type="PROSITE-ProRule" id="PRU00433"/>
    </source>
</evidence>
<reference evidence="5 6" key="1">
    <citation type="submission" date="2018-09" db="EMBL/GenBank/DDBJ databases">
        <title>Alcanivorax profundi sp. nov., isolated from 1000 m-depth seawater of the Mariana Trench.</title>
        <authorList>
            <person name="Liu J."/>
        </authorList>
    </citation>
    <scope>NUCLEOTIDE SEQUENCE [LARGE SCALE GENOMIC DNA]</scope>
    <source>
        <strain evidence="5 6">MTEO17</strain>
    </source>
</reference>
<dbReference type="GO" id="GO:0009055">
    <property type="term" value="F:electron transfer activity"/>
    <property type="evidence" value="ECO:0007669"/>
    <property type="project" value="InterPro"/>
</dbReference>
<dbReference type="InterPro" id="IPR040698">
    <property type="entry name" value="HZS_alpha_mid"/>
</dbReference>
<dbReference type="Proteomes" id="UP000283734">
    <property type="component" value="Unassembled WGS sequence"/>
</dbReference>
<accession>A0A418XU21</accession>
<dbReference type="EMBL" id="QYYA01000006">
    <property type="protein sequence ID" value="RJG16143.1"/>
    <property type="molecule type" value="Genomic_DNA"/>
</dbReference>
<organism evidence="5 6">
    <name type="scientific">Alcanivorax profundi</name>
    <dbReference type="NCBI Taxonomy" id="2338368"/>
    <lineage>
        <taxon>Bacteria</taxon>
        <taxon>Pseudomonadati</taxon>
        <taxon>Pseudomonadota</taxon>
        <taxon>Gammaproteobacteria</taxon>
        <taxon>Oceanospirillales</taxon>
        <taxon>Alcanivoracaceae</taxon>
        <taxon>Alcanivorax</taxon>
    </lineage>
</organism>
<keyword evidence="6" id="KW-1185">Reference proteome</keyword>
<dbReference type="PROSITE" id="PS51257">
    <property type="entry name" value="PROKAR_LIPOPROTEIN"/>
    <property type="match status" value="1"/>
</dbReference>
<sequence length="874" mass="95286">MKTTSLSGLLCLLGVISGCGGVDGGEQGQDPTVTDIPVAYVERTVPVADMEMDMEPDSLEQPAAFMAGARLMVRDGLSSGAVARDISTPLLGGGHDIRDLVVSPAGDRLLFSARAPEIEDADEDEQPTWNLWEYDFNSRVARRLVTSDLIAEQGQDRYPAYLPGGGIVFASTRQRQARARLLDEGKPQFAPLEEGRDSYAFALHVMGEDGNDIEQITFNMSHDVAPLVMDDGRIVFQRWDNKDNEDRFDLYRVNPDGTSLTPLYGADSHAREDQEDRQFLPMTMMGDGRVLTAVRLRELVAGNSLVPVAIDVARFVNQDTPLFGIVGAQAEQPLPIPVTRLSGDITSGTVADVLDLGDGTGRYLMAWSPCRLLEGQTLRPCTDEYLSQDLPAAPPAYGLWVFDPAEGTQRPVVNPRDGLWVTELAVATPQPSAAPAVLPERDDALAEDNMAMLDIRSVHDRDGAFATFDGGVAGVNTIADYRDPNQVSPEQRAVRFLRITKGVLIPDDDVRDISGAQFGRAPNFGMREIVGYIPVEPDGSVRVQVPADAPLGLQLVDAEGKAVYSRHGAWINLRPGETLQCQGCHSNNSPLPHGRIDGMAPSLNAGAPFTGQPFPNTRSDVVGFADAGETMAQALTRLYPERAMPSVDLRAFDAWSDPAPDPDTEVLLSYEDLNTPTPVTPECQGAWAPGCRATIHYEDHIQPLWDLPRVADVDGSMQDVTCSVCHNRRDSMNALQVPPGQLELTGDPSPDQPDQLTSYRELLFNDNELELQDGALVDRLVIVFDDEGNIVYQTDEEGELVLDGDDNPVPVTEPVPVAAAIRAGQARNSDRFFDTFAVDGGHEEWLSAQELRLIAEWIDIGAQLYNDPFRVPEN</sequence>
<dbReference type="RefSeq" id="WP_022983704.1">
    <property type="nucleotide sequence ID" value="NZ_CAXGPP010000012.1"/>
</dbReference>
<dbReference type="AlphaFoldDB" id="A0A418XU21"/>
<evidence type="ECO:0000256" key="2">
    <source>
        <dbReference type="ARBA" id="ARBA00023004"/>
    </source>
</evidence>
<keyword evidence="2 3" id="KW-0408">Iron</keyword>
<evidence type="ECO:0000256" key="1">
    <source>
        <dbReference type="ARBA" id="ARBA00022723"/>
    </source>
</evidence>
<dbReference type="OrthoDB" id="221261at2"/>
<dbReference type="SUPFAM" id="SSF69304">
    <property type="entry name" value="Tricorn protease N-terminal domain"/>
    <property type="match status" value="1"/>
</dbReference>
<dbReference type="PROSITE" id="PS51007">
    <property type="entry name" value="CYTC"/>
    <property type="match status" value="1"/>
</dbReference>
<feature type="domain" description="Cytochrome c" evidence="4">
    <location>
        <begin position="555"/>
        <end position="675"/>
    </location>
</feature>
<evidence type="ECO:0000313" key="5">
    <source>
        <dbReference type="EMBL" id="RJG16143.1"/>
    </source>
</evidence>
<evidence type="ECO:0000313" key="6">
    <source>
        <dbReference type="Proteomes" id="UP000283734"/>
    </source>
</evidence>
<proteinExistence type="predicted"/>
<comment type="caution">
    <text evidence="5">The sequence shown here is derived from an EMBL/GenBank/DDBJ whole genome shotgun (WGS) entry which is preliminary data.</text>
</comment>
<keyword evidence="1 3" id="KW-0479">Metal-binding</keyword>
<dbReference type="Gene3D" id="2.120.10.30">
    <property type="entry name" value="TolB, C-terminal domain"/>
    <property type="match status" value="2"/>
</dbReference>
<dbReference type="Pfam" id="PF18582">
    <property type="entry name" value="HZS_alpha"/>
    <property type="match status" value="1"/>
</dbReference>
<gene>
    <name evidence="5" type="ORF">D4A39_15220</name>
</gene>
<evidence type="ECO:0000259" key="4">
    <source>
        <dbReference type="PROSITE" id="PS51007"/>
    </source>
</evidence>
<dbReference type="InterPro" id="IPR009056">
    <property type="entry name" value="Cyt_c-like_dom"/>
</dbReference>
<dbReference type="GO" id="GO:0046872">
    <property type="term" value="F:metal ion binding"/>
    <property type="evidence" value="ECO:0007669"/>
    <property type="project" value="UniProtKB-KW"/>
</dbReference>